<dbReference type="GO" id="GO:0005576">
    <property type="term" value="C:extracellular region"/>
    <property type="evidence" value="ECO:0007669"/>
    <property type="project" value="UniProtKB-SubCell"/>
</dbReference>
<keyword evidence="8" id="KW-0809">Transit peptide</keyword>
<dbReference type="InterPro" id="IPR026140">
    <property type="entry name" value="Ribosomal_mS26"/>
</dbReference>
<evidence type="ECO:0000256" key="7">
    <source>
        <dbReference type="ARBA" id="ARBA00022815"/>
    </source>
</evidence>
<name>M7BL04_CHEMY</name>
<dbReference type="eggNOG" id="KOG4691">
    <property type="taxonomic scope" value="Eukaryota"/>
</dbReference>
<evidence type="ECO:0000256" key="4">
    <source>
        <dbReference type="ARBA" id="ARBA00010968"/>
    </source>
</evidence>
<evidence type="ECO:0000256" key="14">
    <source>
        <dbReference type="SAM" id="Coils"/>
    </source>
</evidence>
<reference evidence="16" key="1">
    <citation type="journal article" date="2013" name="Nat. Genet.">
        <title>The draft genomes of soft-shell turtle and green sea turtle yield insights into the development and evolution of the turtle-specific body plan.</title>
        <authorList>
            <person name="Wang Z."/>
            <person name="Pascual-Anaya J."/>
            <person name="Zadissa A."/>
            <person name="Li W."/>
            <person name="Niimura Y."/>
            <person name="Huang Z."/>
            <person name="Li C."/>
            <person name="White S."/>
            <person name="Xiong Z."/>
            <person name="Fang D."/>
            <person name="Wang B."/>
            <person name="Ming Y."/>
            <person name="Chen Y."/>
            <person name="Zheng Y."/>
            <person name="Kuraku S."/>
            <person name="Pignatelli M."/>
            <person name="Herrero J."/>
            <person name="Beal K."/>
            <person name="Nozawa M."/>
            <person name="Li Q."/>
            <person name="Wang J."/>
            <person name="Zhang H."/>
            <person name="Yu L."/>
            <person name="Shigenobu S."/>
            <person name="Wang J."/>
            <person name="Liu J."/>
            <person name="Flicek P."/>
            <person name="Searle S."/>
            <person name="Wang J."/>
            <person name="Kuratani S."/>
            <person name="Yin Y."/>
            <person name="Aken B."/>
            <person name="Zhang G."/>
            <person name="Irie N."/>
        </authorList>
    </citation>
    <scope>NUCLEOTIDE SEQUENCE [LARGE SCALE GENOMIC DNA]</scope>
</reference>
<dbReference type="GO" id="GO:0005179">
    <property type="term" value="F:hormone activity"/>
    <property type="evidence" value="ECO:0007669"/>
    <property type="project" value="UniProtKB-KW"/>
</dbReference>
<keyword evidence="11" id="KW-0687">Ribonucleoprotein</keyword>
<evidence type="ECO:0000256" key="1">
    <source>
        <dbReference type="ARBA" id="ARBA00004173"/>
    </source>
</evidence>
<evidence type="ECO:0000256" key="12">
    <source>
        <dbReference type="ARBA" id="ARBA00035138"/>
    </source>
</evidence>
<evidence type="ECO:0000313" key="15">
    <source>
        <dbReference type="EMBL" id="EMP28862.1"/>
    </source>
</evidence>
<keyword evidence="5" id="KW-0964">Secreted</keyword>
<organism evidence="15 16">
    <name type="scientific">Chelonia mydas</name>
    <name type="common">Green sea-turtle</name>
    <name type="synonym">Chelonia agassizi</name>
    <dbReference type="NCBI Taxonomy" id="8469"/>
    <lineage>
        <taxon>Eukaryota</taxon>
        <taxon>Metazoa</taxon>
        <taxon>Chordata</taxon>
        <taxon>Craniata</taxon>
        <taxon>Vertebrata</taxon>
        <taxon>Euteleostomi</taxon>
        <taxon>Archelosauria</taxon>
        <taxon>Testudinata</taxon>
        <taxon>Testudines</taxon>
        <taxon>Cryptodira</taxon>
        <taxon>Durocryptodira</taxon>
        <taxon>Americhelydia</taxon>
        <taxon>Chelonioidea</taxon>
        <taxon>Cheloniidae</taxon>
        <taxon>Chelonia</taxon>
    </lineage>
</organism>
<sequence length="231" mass="27297">MTEGFSAQRSVFAYPSMGFGFAALVPSDLPIQPDSAMARQRPLLLLLFVVLVVSTHLSRAQHWSHGWYPGGKRELDLSQTPELVGGSERYRQYRLVLQALRLEFKQEVLRKQHEERLDRESGEEVMEEHRKLMAWNNAENERLRKKREERLRREEEELQDHKLQGALNHARLMEDFLKQKEREVLQLQEEARNFITPENLDERIEECLDNPRNYNFAIDKEGRIVKQSMLS</sequence>
<accession>M7BL04</accession>
<keyword evidence="14" id="KW-0175">Coiled coil</keyword>
<keyword evidence="6" id="KW-0372">Hormone</keyword>
<dbReference type="PANTHER" id="PTHR21035">
    <property type="entry name" value="28S RIBOSOMAL PROTEIN S26, MITOCHONDRIAL"/>
    <property type="match status" value="1"/>
</dbReference>
<evidence type="ECO:0000256" key="5">
    <source>
        <dbReference type="ARBA" id="ARBA00022525"/>
    </source>
</evidence>
<comment type="subcellular location">
    <subcellularLocation>
        <location evidence="1">Mitochondrion</location>
    </subcellularLocation>
    <subcellularLocation>
        <location evidence="2">Secreted</location>
    </subcellularLocation>
</comment>
<evidence type="ECO:0000256" key="2">
    <source>
        <dbReference type="ARBA" id="ARBA00004613"/>
    </source>
</evidence>
<evidence type="ECO:0000256" key="11">
    <source>
        <dbReference type="ARBA" id="ARBA00023274"/>
    </source>
</evidence>
<comment type="similarity">
    <text evidence="4">Belongs to the GnRH family.</text>
</comment>
<comment type="similarity">
    <text evidence="3">Belongs to the mitochondrion-specific ribosomal protein mS26 family.</text>
</comment>
<proteinExistence type="inferred from homology"/>
<evidence type="ECO:0000256" key="10">
    <source>
        <dbReference type="ARBA" id="ARBA00023128"/>
    </source>
</evidence>
<keyword evidence="10" id="KW-0496">Mitochondrion</keyword>
<dbReference type="AlphaFoldDB" id="M7BL04"/>
<evidence type="ECO:0000256" key="13">
    <source>
        <dbReference type="ARBA" id="ARBA00035344"/>
    </source>
</evidence>
<dbReference type="InterPro" id="IPR002012">
    <property type="entry name" value="GnRH"/>
</dbReference>
<keyword evidence="16" id="KW-1185">Reference proteome</keyword>
<dbReference type="PROSITE" id="PS00473">
    <property type="entry name" value="GNRH"/>
    <property type="match status" value="1"/>
</dbReference>
<dbReference type="PANTHER" id="PTHR21035:SF2">
    <property type="entry name" value="SMALL RIBOSOMAL SUBUNIT PROTEIN MS26"/>
    <property type="match status" value="1"/>
</dbReference>
<evidence type="ECO:0000256" key="8">
    <source>
        <dbReference type="ARBA" id="ARBA00022946"/>
    </source>
</evidence>
<evidence type="ECO:0000256" key="9">
    <source>
        <dbReference type="ARBA" id="ARBA00022980"/>
    </source>
</evidence>
<evidence type="ECO:0000256" key="3">
    <source>
        <dbReference type="ARBA" id="ARBA00009672"/>
    </source>
</evidence>
<evidence type="ECO:0000256" key="6">
    <source>
        <dbReference type="ARBA" id="ARBA00022702"/>
    </source>
</evidence>
<keyword evidence="7" id="KW-0027">Amidation</keyword>
<evidence type="ECO:0000313" key="16">
    <source>
        <dbReference type="Proteomes" id="UP000031443"/>
    </source>
</evidence>
<feature type="coiled-coil region" evidence="14">
    <location>
        <begin position="136"/>
        <end position="190"/>
    </location>
</feature>
<dbReference type="GO" id="GO:0005763">
    <property type="term" value="C:mitochondrial small ribosomal subunit"/>
    <property type="evidence" value="ECO:0007669"/>
    <property type="project" value="InterPro"/>
</dbReference>
<dbReference type="Pfam" id="PF14943">
    <property type="entry name" value="MRP-S26"/>
    <property type="match status" value="1"/>
</dbReference>
<keyword evidence="9 15" id="KW-0689">Ribosomal protein</keyword>
<dbReference type="Proteomes" id="UP000031443">
    <property type="component" value="Unassembled WGS sequence"/>
</dbReference>
<dbReference type="STRING" id="8469.M7BL04"/>
<dbReference type="EMBL" id="KB559902">
    <property type="protein sequence ID" value="EMP28862.1"/>
    <property type="molecule type" value="Genomic_DNA"/>
</dbReference>
<gene>
    <name evidence="15" type="ORF">UY3_14038</name>
</gene>
<protein>
    <recommendedName>
        <fullName evidence="12">Small ribosomal subunit protein mS26</fullName>
    </recommendedName>
    <alternativeName>
        <fullName evidence="13">28S ribosomal protein S26, mitochondrial</fullName>
    </alternativeName>
</protein>